<protein>
    <submittedName>
        <fullName evidence="1">Uncharacterized protein</fullName>
    </submittedName>
</protein>
<name>A0A8D9G931_BRACM</name>
<reference evidence="1 2" key="1">
    <citation type="submission" date="2021-07" db="EMBL/GenBank/DDBJ databases">
        <authorList>
            <consortium name="Genoscope - CEA"/>
            <person name="William W."/>
        </authorList>
    </citation>
    <scope>NUCLEOTIDE SEQUENCE [LARGE SCALE GENOMIC DNA]</scope>
</reference>
<dbReference type="EMBL" id="LS974622">
    <property type="protein sequence ID" value="CAG7871757.1"/>
    <property type="molecule type" value="Genomic_DNA"/>
</dbReference>
<dbReference type="AlphaFoldDB" id="A0A8D9G931"/>
<organism evidence="1 2">
    <name type="scientific">Brassica campestris</name>
    <name type="common">Field mustard</name>
    <dbReference type="NCBI Taxonomy" id="3711"/>
    <lineage>
        <taxon>Eukaryota</taxon>
        <taxon>Viridiplantae</taxon>
        <taxon>Streptophyta</taxon>
        <taxon>Embryophyta</taxon>
        <taxon>Tracheophyta</taxon>
        <taxon>Spermatophyta</taxon>
        <taxon>Magnoliopsida</taxon>
        <taxon>eudicotyledons</taxon>
        <taxon>Gunneridae</taxon>
        <taxon>Pentapetalae</taxon>
        <taxon>rosids</taxon>
        <taxon>malvids</taxon>
        <taxon>Brassicales</taxon>
        <taxon>Brassicaceae</taxon>
        <taxon>Brassiceae</taxon>
        <taxon>Brassica</taxon>
    </lineage>
</organism>
<accession>A0A8D9G931</accession>
<feature type="non-terminal residue" evidence="1">
    <location>
        <position position="1"/>
    </location>
</feature>
<sequence>EKVICSVTNSATALNVIPNSYPVYQFSLHVYIPPFESISTCSLLYC</sequence>
<gene>
    <name evidence="1" type="ORF">BRAPAZ1V2_A06P39970.2</name>
</gene>
<dbReference type="Proteomes" id="UP000694005">
    <property type="component" value="Chromosome A06"/>
</dbReference>
<evidence type="ECO:0000313" key="2">
    <source>
        <dbReference type="Proteomes" id="UP000694005"/>
    </source>
</evidence>
<dbReference type="Gramene" id="A06p39970.2_BraZ1">
    <property type="protein sequence ID" value="A06p39970.2_BraZ1.CDS.1"/>
    <property type="gene ID" value="A06g39970.2_BraZ1"/>
</dbReference>
<evidence type="ECO:0000313" key="1">
    <source>
        <dbReference type="EMBL" id="CAG7871757.1"/>
    </source>
</evidence>
<proteinExistence type="predicted"/>